<protein>
    <submittedName>
        <fullName evidence="4">Major facilitator superfamily domain containing 12</fullName>
    </submittedName>
</protein>
<reference evidence="4" key="1">
    <citation type="submission" date="2025-08" db="UniProtKB">
        <authorList>
            <consortium name="Ensembl"/>
        </authorList>
    </citation>
    <scope>IDENTIFICATION</scope>
</reference>
<name>A0A3Q3GRI0_9LABR</name>
<accession>A0A3Q3GRI0</accession>
<dbReference type="InterPro" id="IPR036259">
    <property type="entry name" value="MFS_trans_sf"/>
</dbReference>
<feature type="transmembrane region" description="Helical" evidence="3">
    <location>
        <begin position="280"/>
        <end position="299"/>
    </location>
</feature>
<evidence type="ECO:0000256" key="1">
    <source>
        <dbReference type="ARBA" id="ARBA00004141"/>
    </source>
</evidence>
<dbReference type="AlphaFoldDB" id="A0A3Q3GRI0"/>
<comment type="similarity">
    <text evidence="2">Belongs to the major facilitator superfamily.</text>
</comment>
<evidence type="ECO:0000256" key="3">
    <source>
        <dbReference type="SAM" id="Phobius"/>
    </source>
</evidence>
<dbReference type="SUPFAM" id="SSF103473">
    <property type="entry name" value="MFS general substrate transporter"/>
    <property type="match status" value="1"/>
</dbReference>
<dbReference type="Gene3D" id="1.20.1250.20">
    <property type="entry name" value="MFS general substrate transporter like domains"/>
    <property type="match status" value="1"/>
</dbReference>
<feature type="transmembrane region" description="Helical" evidence="3">
    <location>
        <begin position="140"/>
        <end position="160"/>
    </location>
</feature>
<feature type="transmembrane region" description="Helical" evidence="3">
    <location>
        <begin position="340"/>
        <end position="363"/>
    </location>
</feature>
<feature type="transmembrane region" description="Helical" evidence="3">
    <location>
        <begin position="187"/>
        <end position="205"/>
    </location>
</feature>
<keyword evidence="3" id="KW-0472">Membrane</keyword>
<dbReference type="FunFam" id="1.20.1250.20:FF:000206">
    <property type="entry name" value="Major facilitator superfamily domain containing 12"/>
    <property type="match status" value="1"/>
</dbReference>
<dbReference type="PANTHER" id="PTHR11328">
    <property type="entry name" value="MAJOR FACILITATOR SUPERFAMILY DOMAIN-CONTAINING PROTEIN"/>
    <property type="match status" value="1"/>
</dbReference>
<dbReference type="InterPro" id="IPR039672">
    <property type="entry name" value="MFS_2"/>
</dbReference>
<organism evidence="4 5">
    <name type="scientific">Labrus bergylta</name>
    <name type="common">ballan wrasse</name>
    <dbReference type="NCBI Taxonomy" id="56723"/>
    <lineage>
        <taxon>Eukaryota</taxon>
        <taxon>Metazoa</taxon>
        <taxon>Chordata</taxon>
        <taxon>Craniata</taxon>
        <taxon>Vertebrata</taxon>
        <taxon>Euteleostomi</taxon>
        <taxon>Actinopterygii</taxon>
        <taxon>Neopterygii</taxon>
        <taxon>Teleostei</taxon>
        <taxon>Neoteleostei</taxon>
        <taxon>Acanthomorphata</taxon>
        <taxon>Eupercaria</taxon>
        <taxon>Labriformes</taxon>
        <taxon>Labridae</taxon>
        <taxon>Labrus</taxon>
    </lineage>
</organism>
<comment type="subcellular location">
    <subcellularLocation>
        <location evidence="1">Membrane</location>
        <topology evidence="1">Multi-pass membrane protein</topology>
    </subcellularLocation>
</comment>
<dbReference type="GO" id="GO:0005886">
    <property type="term" value="C:plasma membrane"/>
    <property type="evidence" value="ECO:0007669"/>
    <property type="project" value="TreeGrafter"/>
</dbReference>
<evidence type="ECO:0000256" key="2">
    <source>
        <dbReference type="ARBA" id="ARBA00008335"/>
    </source>
</evidence>
<dbReference type="GO" id="GO:0048021">
    <property type="term" value="P:regulation of melanin biosynthetic process"/>
    <property type="evidence" value="ECO:0007669"/>
    <property type="project" value="TreeGrafter"/>
</dbReference>
<proteinExistence type="inferred from homology"/>
<dbReference type="Pfam" id="PF13347">
    <property type="entry name" value="MFS_2"/>
    <property type="match status" value="1"/>
</dbReference>
<reference evidence="4" key="2">
    <citation type="submission" date="2025-09" db="UniProtKB">
        <authorList>
            <consortium name="Ensembl"/>
        </authorList>
    </citation>
    <scope>IDENTIFICATION</scope>
</reference>
<dbReference type="PANTHER" id="PTHR11328:SF28">
    <property type="entry name" value="MAJOR FACILITATOR SUPERFAMILY DOMAIN-CONTAINING PROTEIN 12"/>
    <property type="match status" value="1"/>
</dbReference>
<evidence type="ECO:0000313" key="5">
    <source>
        <dbReference type="Proteomes" id="UP000261660"/>
    </source>
</evidence>
<feature type="transmembrane region" description="Helical" evidence="3">
    <location>
        <begin position="406"/>
        <end position="429"/>
    </location>
</feature>
<dbReference type="Proteomes" id="UP000261660">
    <property type="component" value="Unplaced"/>
</dbReference>
<dbReference type="Ensembl" id="ENSLBET00000037554.1">
    <property type="protein sequence ID" value="ENSLBEP00000036036.1"/>
    <property type="gene ID" value="ENSLBEG00000026982.1"/>
</dbReference>
<feature type="transmembrane region" description="Helical" evidence="3">
    <location>
        <begin position="79"/>
        <end position="95"/>
    </location>
</feature>
<evidence type="ECO:0000313" key="4">
    <source>
        <dbReference type="Ensembl" id="ENSLBEP00000036036.1"/>
    </source>
</evidence>
<sequence length="434" mass="48146">MIEVAGPSESTMGHFQNDLCASMWFTYLLVYLHNVLGFQSTYAGVLLLIGQIADGLCTPLVGYESDKTLTGICGKRKSWHLLGTVSVIISFPFIFNPCLACTDSSPQWAQIVYFSPFIIIFQFGWALVTRESERVELTAYRYAFTVVANITVFTVAWLLFRFQTPHSISPTITDNVGPVDIPLFRDLALIMLGLGALFSLVFHVGTKEGTLASERENLLITPAPSQDAPPRTVFQWKNWLKEPSFYQMAFLYMCTRLIVNLSQTYISIFITDSLMLPKNFIAIIPLVMYLSGFVCSLVMKPISKLVGIYITYLFGLVLVFVFGIWVYVAKHMGADSIYGAAVLLGAGTATILVMSLSMTATLIGDQTQSGAFVYGSMSFTDKVANVPHFSRPSCCPDCVWFYRDVMAVVTGGVAIAAAICLFTIMTWPIRIRRN</sequence>
<feature type="transmembrane region" description="Helical" evidence="3">
    <location>
        <begin position="107"/>
        <end position="128"/>
    </location>
</feature>
<keyword evidence="5" id="KW-1185">Reference proteome</keyword>
<dbReference type="GO" id="GO:0008643">
    <property type="term" value="P:carbohydrate transport"/>
    <property type="evidence" value="ECO:0007669"/>
    <property type="project" value="InterPro"/>
</dbReference>
<dbReference type="GeneTree" id="ENSGT00390000005318"/>
<dbReference type="CDD" id="cd17491">
    <property type="entry name" value="MFS_MFSD12"/>
    <property type="match status" value="1"/>
</dbReference>
<dbReference type="GO" id="GO:0043474">
    <property type="term" value="P:pigment metabolic process involved in pigmentation"/>
    <property type="evidence" value="ECO:0007669"/>
    <property type="project" value="TreeGrafter"/>
</dbReference>
<keyword evidence="3" id="KW-0812">Transmembrane</keyword>
<dbReference type="GO" id="GO:0015293">
    <property type="term" value="F:symporter activity"/>
    <property type="evidence" value="ECO:0007669"/>
    <property type="project" value="InterPro"/>
</dbReference>
<feature type="transmembrane region" description="Helical" evidence="3">
    <location>
        <begin position="305"/>
        <end position="328"/>
    </location>
</feature>
<keyword evidence="3" id="KW-1133">Transmembrane helix</keyword>